<organism evidence="2 3">
    <name type="scientific">Ceratopteris richardii</name>
    <name type="common">Triangle waterfern</name>
    <dbReference type="NCBI Taxonomy" id="49495"/>
    <lineage>
        <taxon>Eukaryota</taxon>
        <taxon>Viridiplantae</taxon>
        <taxon>Streptophyta</taxon>
        <taxon>Embryophyta</taxon>
        <taxon>Tracheophyta</taxon>
        <taxon>Polypodiopsida</taxon>
        <taxon>Polypodiidae</taxon>
        <taxon>Polypodiales</taxon>
        <taxon>Pteridineae</taxon>
        <taxon>Pteridaceae</taxon>
        <taxon>Parkerioideae</taxon>
        <taxon>Ceratopteris</taxon>
    </lineage>
</organism>
<accession>A0A8T2UBH9</accession>
<reference evidence="2" key="1">
    <citation type="submission" date="2021-08" db="EMBL/GenBank/DDBJ databases">
        <title>WGS assembly of Ceratopteris richardii.</title>
        <authorList>
            <person name="Marchant D.B."/>
            <person name="Chen G."/>
            <person name="Jenkins J."/>
            <person name="Shu S."/>
            <person name="Leebens-Mack J."/>
            <person name="Grimwood J."/>
            <person name="Schmutz J."/>
            <person name="Soltis P."/>
            <person name="Soltis D."/>
            <person name="Chen Z.-H."/>
        </authorList>
    </citation>
    <scope>NUCLEOTIDE SEQUENCE</scope>
    <source>
        <strain evidence="2">Whitten #5841</strain>
        <tissue evidence="2">Leaf</tissue>
    </source>
</reference>
<evidence type="ECO:0000256" key="1">
    <source>
        <dbReference type="SAM" id="MobiDB-lite"/>
    </source>
</evidence>
<name>A0A8T2UBH9_CERRI</name>
<sequence>MALILTKRIRSVSLQRSTSVMRLRREYARGTVHYSFEEEPNGADEESGTLVNTNMVKSAESNQESRPRRESATATGKQVWWRPDPTTGMWMPEDQEAGSLTPTRLPLQRIRSVSNASMDEKAYWNSLEEMPDRHYS</sequence>
<dbReference type="OMA" id="EKAYWNS"/>
<gene>
    <name evidence="2" type="ORF">KP509_07G002500</name>
</gene>
<feature type="region of interest" description="Disordered" evidence="1">
    <location>
        <begin position="37"/>
        <end position="103"/>
    </location>
</feature>
<evidence type="ECO:0000313" key="3">
    <source>
        <dbReference type="Proteomes" id="UP000825935"/>
    </source>
</evidence>
<proteinExistence type="predicted"/>
<dbReference type="EMBL" id="CM035412">
    <property type="protein sequence ID" value="KAH7431978.1"/>
    <property type="molecule type" value="Genomic_DNA"/>
</dbReference>
<keyword evidence="3" id="KW-1185">Reference proteome</keyword>
<feature type="compositionally biased region" description="Polar residues" evidence="1">
    <location>
        <begin position="49"/>
        <end position="62"/>
    </location>
</feature>
<dbReference type="OrthoDB" id="2013804at2759"/>
<protein>
    <submittedName>
        <fullName evidence="2">Uncharacterized protein</fullName>
    </submittedName>
</protein>
<feature type="compositionally biased region" description="Acidic residues" evidence="1">
    <location>
        <begin position="37"/>
        <end position="47"/>
    </location>
</feature>
<comment type="caution">
    <text evidence="2">The sequence shown here is derived from an EMBL/GenBank/DDBJ whole genome shotgun (WGS) entry which is preliminary data.</text>
</comment>
<dbReference type="Proteomes" id="UP000825935">
    <property type="component" value="Chromosome 7"/>
</dbReference>
<evidence type="ECO:0000313" key="2">
    <source>
        <dbReference type="EMBL" id="KAH7431978.1"/>
    </source>
</evidence>
<dbReference type="AlphaFoldDB" id="A0A8T2UBH9"/>